<keyword evidence="8" id="KW-0408">Iron</keyword>
<dbReference type="GO" id="GO:0016717">
    <property type="term" value="F:oxidoreductase activity, acting on paired donors, with oxidation of a pair of donors resulting in the reduction of molecular oxygen to two molecules of water"/>
    <property type="evidence" value="ECO:0007669"/>
    <property type="project" value="InterPro"/>
</dbReference>
<evidence type="ECO:0000256" key="7">
    <source>
        <dbReference type="ARBA" id="ARBA00023002"/>
    </source>
</evidence>
<feature type="transmembrane region" description="Helical" evidence="12">
    <location>
        <begin position="42"/>
        <end position="60"/>
    </location>
</feature>
<comment type="caution">
    <text evidence="14">The sequence shown here is derived from an EMBL/GenBank/DDBJ whole genome shotgun (WGS) entry which is preliminary data.</text>
</comment>
<gene>
    <name evidence="14" type="ORF">LX66_3677</name>
</gene>
<sequence>MIAILIFFIALWYLSLFSQTFFQHRYAAHGAFKMSKGWERFFFIFAYITQGSSYMSPRAYGVMHRMHHAFTDTEKDPHSPQYSRNVFAMMWRTRNIYQDIFKGRMAVEKRFTRNVPDWPAFDRWAGSGISRILWTAAYVTFFIFFATSPWLYLLLPIVIPMGAVHGAIINWFAHKYGEANFKLTNTARNLFKLDVFMLGESYHNNHHKHPSAINFGVKWHELDPVYPVILFLKWLRIIKVPAVKPPFTPSSPGTFSPFLYTAPAGNTTRCPGR</sequence>
<evidence type="ECO:0000256" key="4">
    <source>
        <dbReference type="ARBA" id="ARBA00022692"/>
    </source>
</evidence>
<evidence type="ECO:0000256" key="2">
    <source>
        <dbReference type="ARBA" id="ARBA00008749"/>
    </source>
</evidence>
<keyword evidence="9" id="KW-0443">Lipid metabolism</keyword>
<dbReference type="InterPro" id="IPR005804">
    <property type="entry name" value="FA_desaturase_dom"/>
</dbReference>
<comment type="subcellular location">
    <subcellularLocation>
        <location evidence="1">Membrane</location>
        <topology evidence="1">Multi-pass membrane protein</topology>
    </subcellularLocation>
</comment>
<organism evidence="14 15">
    <name type="scientific">Chitinophaga japonensis</name>
    <name type="common">Flexibacter japonensis</name>
    <dbReference type="NCBI Taxonomy" id="104662"/>
    <lineage>
        <taxon>Bacteria</taxon>
        <taxon>Pseudomonadati</taxon>
        <taxon>Bacteroidota</taxon>
        <taxon>Chitinophagia</taxon>
        <taxon>Chitinophagales</taxon>
        <taxon>Chitinophagaceae</taxon>
        <taxon>Chitinophaga</taxon>
    </lineage>
</organism>
<evidence type="ECO:0000256" key="11">
    <source>
        <dbReference type="ARBA" id="ARBA00023160"/>
    </source>
</evidence>
<name>A0A562T088_CHIJA</name>
<feature type="transmembrane region" description="Helical" evidence="12">
    <location>
        <begin position="152"/>
        <end position="173"/>
    </location>
</feature>
<evidence type="ECO:0000256" key="6">
    <source>
        <dbReference type="ARBA" id="ARBA00022989"/>
    </source>
</evidence>
<keyword evidence="15" id="KW-1185">Reference proteome</keyword>
<dbReference type="AlphaFoldDB" id="A0A562T088"/>
<keyword evidence="11" id="KW-0275">Fatty acid biosynthesis</keyword>
<keyword evidence="6 12" id="KW-1133">Transmembrane helix</keyword>
<dbReference type="InterPro" id="IPR015876">
    <property type="entry name" value="Acyl-CoA_DS"/>
</dbReference>
<evidence type="ECO:0000256" key="9">
    <source>
        <dbReference type="ARBA" id="ARBA00023098"/>
    </source>
</evidence>
<dbReference type="CDD" id="cd03505">
    <property type="entry name" value="Delta9-FADS-like"/>
    <property type="match status" value="1"/>
</dbReference>
<keyword evidence="3" id="KW-0444">Lipid biosynthesis</keyword>
<dbReference type="EMBL" id="VLLG01000004">
    <property type="protein sequence ID" value="TWI86420.1"/>
    <property type="molecule type" value="Genomic_DNA"/>
</dbReference>
<comment type="similarity">
    <text evidence="2">Belongs to the fatty acid desaturase type 2 family.</text>
</comment>
<dbReference type="GO" id="GO:0006633">
    <property type="term" value="P:fatty acid biosynthetic process"/>
    <property type="evidence" value="ECO:0007669"/>
    <property type="project" value="UniProtKB-KW"/>
</dbReference>
<dbReference type="Proteomes" id="UP000316778">
    <property type="component" value="Unassembled WGS sequence"/>
</dbReference>
<dbReference type="RefSeq" id="WP_244620446.1">
    <property type="nucleotide sequence ID" value="NZ_BAAAFY010000005.1"/>
</dbReference>
<evidence type="ECO:0000313" key="14">
    <source>
        <dbReference type="EMBL" id="TWI86420.1"/>
    </source>
</evidence>
<evidence type="ECO:0000256" key="12">
    <source>
        <dbReference type="SAM" id="Phobius"/>
    </source>
</evidence>
<keyword evidence="10 12" id="KW-0472">Membrane</keyword>
<evidence type="ECO:0000313" key="15">
    <source>
        <dbReference type="Proteomes" id="UP000316778"/>
    </source>
</evidence>
<evidence type="ECO:0000259" key="13">
    <source>
        <dbReference type="Pfam" id="PF00487"/>
    </source>
</evidence>
<dbReference type="PANTHER" id="PTHR11351">
    <property type="entry name" value="ACYL-COA DESATURASE"/>
    <property type="match status" value="1"/>
</dbReference>
<evidence type="ECO:0000256" key="1">
    <source>
        <dbReference type="ARBA" id="ARBA00004141"/>
    </source>
</evidence>
<dbReference type="GO" id="GO:0016020">
    <property type="term" value="C:membrane"/>
    <property type="evidence" value="ECO:0007669"/>
    <property type="project" value="UniProtKB-SubCell"/>
</dbReference>
<reference evidence="14 15" key="1">
    <citation type="journal article" date="2013" name="Stand. Genomic Sci.">
        <title>Genomic Encyclopedia of Type Strains, Phase I: The one thousand microbial genomes (KMG-I) project.</title>
        <authorList>
            <person name="Kyrpides N.C."/>
            <person name="Woyke T."/>
            <person name="Eisen J.A."/>
            <person name="Garrity G."/>
            <person name="Lilburn T.G."/>
            <person name="Beck B.J."/>
            <person name="Whitman W.B."/>
            <person name="Hugenholtz P."/>
            <person name="Klenk H.P."/>
        </authorList>
    </citation>
    <scope>NUCLEOTIDE SEQUENCE [LARGE SCALE GENOMIC DNA]</scope>
    <source>
        <strain evidence="14 15">DSM 13484</strain>
    </source>
</reference>
<proteinExistence type="inferred from homology"/>
<keyword evidence="7" id="KW-0560">Oxidoreductase</keyword>
<keyword evidence="4 12" id="KW-0812">Transmembrane</keyword>
<accession>A0A562T088</accession>
<evidence type="ECO:0000256" key="10">
    <source>
        <dbReference type="ARBA" id="ARBA00023136"/>
    </source>
</evidence>
<evidence type="ECO:0000256" key="3">
    <source>
        <dbReference type="ARBA" id="ARBA00022516"/>
    </source>
</evidence>
<evidence type="ECO:0000256" key="8">
    <source>
        <dbReference type="ARBA" id="ARBA00023004"/>
    </source>
</evidence>
<dbReference type="PANTHER" id="PTHR11351:SF31">
    <property type="entry name" value="DESATURASE 1, ISOFORM A-RELATED"/>
    <property type="match status" value="1"/>
</dbReference>
<keyword evidence="5" id="KW-0276">Fatty acid metabolism</keyword>
<feature type="domain" description="Fatty acid desaturase" evidence="13">
    <location>
        <begin position="5"/>
        <end position="229"/>
    </location>
</feature>
<protein>
    <submittedName>
        <fullName evidence="14">Stearoyl-CoA desaturase (Delta-9 desaturase)</fullName>
    </submittedName>
</protein>
<dbReference type="Pfam" id="PF00487">
    <property type="entry name" value="FA_desaturase"/>
    <property type="match status" value="1"/>
</dbReference>
<feature type="transmembrane region" description="Helical" evidence="12">
    <location>
        <begin position="128"/>
        <end position="146"/>
    </location>
</feature>
<evidence type="ECO:0000256" key="5">
    <source>
        <dbReference type="ARBA" id="ARBA00022832"/>
    </source>
</evidence>